<protein>
    <submittedName>
        <fullName evidence="1">Uncharacterized protein</fullName>
    </submittedName>
</protein>
<dbReference type="AlphaFoldDB" id="A0A820FF38"/>
<dbReference type="Proteomes" id="UP000663844">
    <property type="component" value="Unassembled WGS sequence"/>
</dbReference>
<gene>
    <name evidence="1" type="ORF">OXD698_LOCUS44115</name>
</gene>
<accession>A0A820FF38</accession>
<organism evidence="1 2">
    <name type="scientific">Adineta steineri</name>
    <dbReference type="NCBI Taxonomy" id="433720"/>
    <lineage>
        <taxon>Eukaryota</taxon>
        <taxon>Metazoa</taxon>
        <taxon>Spiralia</taxon>
        <taxon>Gnathifera</taxon>
        <taxon>Rotifera</taxon>
        <taxon>Eurotatoria</taxon>
        <taxon>Bdelloidea</taxon>
        <taxon>Adinetida</taxon>
        <taxon>Adinetidae</taxon>
        <taxon>Adineta</taxon>
    </lineage>
</organism>
<comment type="caution">
    <text evidence="1">The sequence shown here is derived from an EMBL/GenBank/DDBJ whole genome shotgun (WGS) entry which is preliminary data.</text>
</comment>
<dbReference type="EMBL" id="CAJOAZ010013183">
    <property type="protein sequence ID" value="CAF4263564.1"/>
    <property type="molecule type" value="Genomic_DNA"/>
</dbReference>
<feature type="non-terminal residue" evidence="1">
    <location>
        <position position="1"/>
    </location>
</feature>
<evidence type="ECO:0000313" key="2">
    <source>
        <dbReference type="Proteomes" id="UP000663844"/>
    </source>
</evidence>
<sequence>SCPNLKELTIRNYRNTPQYEQCILPLLQRLSTVQYLTLVLAIGIGRHAPDHFFDGFDLEKDIISYLPYLCEFRFHIRSALPHAPHQNVNTIRQSFRRQQQSVDCVLDYFNNSYGQCQIYSLRFTGTRLDFISNRFPIFDDKNTFSNVTVLLLFDDVKPFEDAFFRVIAQALPYLKSLEVINRLEQQEKSKTITNFTEFTSLVTLILPDTHIDYAEQLFYRTHLPHLVELLIHHEPLLAIVTENQQQARVNCSKTELIRILESPDDIDLEYILNFFPNRFSKTGKKK</sequence>
<evidence type="ECO:0000313" key="1">
    <source>
        <dbReference type="EMBL" id="CAF4263564.1"/>
    </source>
</evidence>
<name>A0A820FF38_9BILA</name>
<reference evidence="1" key="1">
    <citation type="submission" date="2021-02" db="EMBL/GenBank/DDBJ databases">
        <authorList>
            <person name="Nowell W R."/>
        </authorList>
    </citation>
    <scope>NUCLEOTIDE SEQUENCE</scope>
</reference>
<proteinExistence type="predicted"/>
<dbReference type="SUPFAM" id="SSF52047">
    <property type="entry name" value="RNI-like"/>
    <property type="match status" value="1"/>
</dbReference>